<dbReference type="Pfam" id="PF00652">
    <property type="entry name" value="Ricin_B_lectin"/>
    <property type="match status" value="1"/>
</dbReference>
<dbReference type="CDD" id="cd15482">
    <property type="entry name" value="Sialidase_non-viral"/>
    <property type="match status" value="1"/>
</dbReference>
<dbReference type="SUPFAM" id="SSF50939">
    <property type="entry name" value="Sialidases"/>
    <property type="match status" value="1"/>
</dbReference>
<dbReference type="SMART" id="SM00458">
    <property type="entry name" value="RICIN"/>
    <property type="match status" value="1"/>
</dbReference>
<reference evidence="3" key="1">
    <citation type="journal article" date="2019" name="Int. J. Syst. Evol. Microbiol.">
        <title>The Global Catalogue of Microorganisms (GCM) 10K type strain sequencing project: providing services to taxonomists for standard genome sequencing and annotation.</title>
        <authorList>
            <consortium name="The Broad Institute Genomics Platform"/>
            <consortium name="The Broad Institute Genome Sequencing Center for Infectious Disease"/>
            <person name="Wu L."/>
            <person name="Ma J."/>
        </authorList>
    </citation>
    <scope>NUCLEOTIDE SEQUENCE [LARGE SCALE GENOMIC DNA]</scope>
    <source>
        <strain evidence="3">JCM 18410</strain>
    </source>
</reference>
<dbReference type="EMBL" id="BAABKC010000056">
    <property type="protein sequence ID" value="GAA5061976.1"/>
    <property type="molecule type" value="Genomic_DNA"/>
</dbReference>
<dbReference type="InterPro" id="IPR036278">
    <property type="entry name" value="Sialidase_sf"/>
</dbReference>
<dbReference type="CDD" id="cd00161">
    <property type="entry name" value="beta-trefoil_Ricin-like"/>
    <property type="match status" value="1"/>
</dbReference>
<name>A0ABP9KRI5_9ACTN</name>
<feature type="domain" description="Ricin B lectin" evidence="1">
    <location>
        <begin position="462"/>
        <end position="599"/>
    </location>
</feature>
<dbReference type="InterPro" id="IPR000772">
    <property type="entry name" value="Ricin_B_lectin"/>
</dbReference>
<evidence type="ECO:0000313" key="3">
    <source>
        <dbReference type="Proteomes" id="UP001500124"/>
    </source>
</evidence>
<sequence length="601" mass="63097">MLPFLSFLVPHRRRPPSAAHGAPRARRPRPLARLSRRTALTALLAPAVVLGLSLGQSAAAAAAPTPSPAAGAATAAGPARTANVRAGNVSVLATGTTLGTGTGLYPRAVRLAHNGAANGRIIAGVVTFDGDNGIGAIHESTDSGATFKQVGKVADPESSGGRGLCCTTLFELPRQVGNLPAGTLLWASSAGQDAPNRRMSLRIWRSNDVGRTWSYLSACATATGTAGLWEPEFSVAADGALVCHYSDETDPAHSQKLVAVRSYDGVTWQGRHDTVASGLSTDRPGMPVVRQLPNGTYFMSYEICTPGGQYQCVVHYRTSADGWNWGDPTYLGVRPQTADGKYFRAAPTIAWAPAPDGSPNGRILLIGQRLLNKDGTVAADSGHTILANTENGTGNWYELDSPVNVPSPEVNYCPNYSSPLLPSADGRQVLQIATDWDGSVCRPYYATGGLLGSADASGVADGGTYRLVNANSGHCLDVSADSRAPGGNIQQWTCNGLGPQKWRFAAHGDGVFTLTGANSGYCMDVENGSATPGANVRQWYCNGAAAQDWRLSNVGRGYYRLVARSSGQCLDVAGGSRDPGGNVQQYTCNGLEPQIWRLERV</sequence>
<dbReference type="InterPro" id="IPR035992">
    <property type="entry name" value="Ricin_B-like_lectins"/>
</dbReference>
<dbReference type="PANTHER" id="PTHR38792">
    <property type="entry name" value="BNR/ASP-BOX REPEAT DOMAIN PROTEIN (AFU_ORTHOLOGUE AFUA_7G06430)-RELATED"/>
    <property type="match status" value="1"/>
</dbReference>
<evidence type="ECO:0000313" key="2">
    <source>
        <dbReference type="EMBL" id="GAA5061976.1"/>
    </source>
</evidence>
<dbReference type="PANTHER" id="PTHR38792:SF3">
    <property type="entry name" value="BNR_ASP-BOX REPEAT DOMAIN PROTEIN (AFU_ORTHOLOGUE AFUA_7G06430)-RELATED"/>
    <property type="match status" value="1"/>
</dbReference>
<dbReference type="Proteomes" id="UP001500124">
    <property type="component" value="Unassembled WGS sequence"/>
</dbReference>
<comment type="caution">
    <text evidence="2">The sequence shown here is derived from an EMBL/GenBank/DDBJ whole genome shotgun (WGS) entry which is preliminary data.</text>
</comment>
<protein>
    <recommendedName>
        <fullName evidence="1">Ricin B lectin domain-containing protein</fullName>
    </recommendedName>
</protein>
<dbReference type="Gene3D" id="2.120.10.10">
    <property type="match status" value="1"/>
</dbReference>
<proteinExistence type="predicted"/>
<evidence type="ECO:0000259" key="1">
    <source>
        <dbReference type="SMART" id="SM00458"/>
    </source>
</evidence>
<keyword evidence="3" id="KW-1185">Reference proteome</keyword>
<organism evidence="2 3">
    <name type="scientific">Streptomyces similanensis</name>
    <dbReference type="NCBI Taxonomy" id="1274988"/>
    <lineage>
        <taxon>Bacteria</taxon>
        <taxon>Bacillati</taxon>
        <taxon>Actinomycetota</taxon>
        <taxon>Actinomycetes</taxon>
        <taxon>Kitasatosporales</taxon>
        <taxon>Streptomycetaceae</taxon>
        <taxon>Streptomyces</taxon>
    </lineage>
</organism>
<gene>
    <name evidence="2" type="ORF">GCM10023336_39920</name>
</gene>
<dbReference type="Gene3D" id="2.80.10.50">
    <property type="match status" value="3"/>
</dbReference>
<accession>A0ABP9KRI5</accession>
<dbReference type="PROSITE" id="PS50231">
    <property type="entry name" value="RICIN_B_LECTIN"/>
    <property type="match status" value="1"/>
</dbReference>
<dbReference type="SUPFAM" id="SSF50370">
    <property type="entry name" value="Ricin B-like lectins"/>
    <property type="match status" value="1"/>
</dbReference>